<organism evidence="7 8">
    <name type="scientific">Hydrogenophaga atypica</name>
    <dbReference type="NCBI Taxonomy" id="249409"/>
    <lineage>
        <taxon>Bacteria</taxon>
        <taxon>Pseudomonadati</taxon>
        <taxon>Pseudomonadota</taxon>
        <taxon>Betaproteobacteria</taxon>
        <taxon>Burkholderiales</taxon>
        <taxon>Comamonadaceae</taxon>
        <taxon>Hydrogenophaga</taxon>
    </lineage>
</organism>
<dbReference type="SUPFAM" id="SSF103481">
    <property type="entry name" value="Multidrug resistance efflux transporter EmrE"/>
    <property type="match status" value="2"/>
</dbReference>
<keyword evidence="8" id="KW-1185">Reference proteome</keyword>
<feature type="domain" description="EamA" evidence="6">
    <location>
        <begin position="149"/>
        <end position="279"/>
    </location>
</feature>
<evidence type="ECO:0000256" key="4">
    <source>
        <dbReference type="ARBA" id="ARBA00023136"/>
    </source>
</evidence>
<evidence type="ECO:0000256" key="1">
    <source>
        <dbReference type="ARBA" id="ARBA00004141"/>
    </source>
</evidence>
<keyword evidence="3 5" id="KW-1133">Transmembrane helix</keyword>
<proteinExistence type="predicted"/>
<dbReference type="Proteomes" id="UP001596501">
    <property type="component" value="Unassembled WGS sequence"/>
</dbReference>
<evidence type="ECO:0000256" key="2">
    <source>
        <dbReference type="ARBA" id="ARBA00022692"/>
    </source>
</evidence>
<evidence type="ECO:0000313" key="8">
    <source>
        <dbReference type="Proteomes" id="UP001596501"/>
    </source>
</evidence>
<feature type="transmembrane region" description="Helical" evidence="5">
    <location>
        <begin position="120"/>
        <end position="140"/>
    </location>
</feature>
<dbReference type="Pfam" id="PF00892">
    <property type="entry name" value="EamA"/>
    <property type="match status" value="2"/>
</dbReference>
<gene>
    <name evidence="7" type="ORF">ACFQPB_13980</name>
</gene>
<evidence type="ECO:0000256" key="5">
    <source>
        <dbReference type="SAM" id="Phobius"/>
    </source>
</evidence>
<evidence type="ECO:0000313" key="7">
    <source>
        <dbReference type="EMBL" id="MFC7409974.1"/>
    </source>
</evidence>
<feature type="transmembrane region" description="Helical" evidence="5">
    <location>
        <begin position="236"/>
        <end position="257"/>
    </location>
</feature>
<dbReference type="InterPro" id="IPR000620">
    <property type="entry name" value="EamA_dom"/>
</dbReference>
<accession>A0ABW2QKS8</accession>
<feature type="transmembrane region" description="Helical" evidence="5">
    <location>
        <begin position="206"/>
        <end position="224"/>
    </location>
</feature>
<dbReference type="InterPro" id="IPR037185">
    <property type="entry name" value="EmrE-like"/>
</dbReference>
<dbReference type="RefSeq" id="WP_382224363.1">
    <property type="nucleotide sequence ID" value="NZ_JBHTCA010000010.1"/>
</dbReference>
<feature type="domain" description="EamA" evidence="6">
    <location>
        <begin position="2"/>
        <end position="134"/>
    </location>
</feature>
<comment type="subcellular location">
    <subcellularLocation>
        <location evidence="1">Membrane</location>
        <topology evidence="1">Multi-pass membrane protein</topology>
    </subcellularLocation>
</comment>
<evidence type="ECO:0000259" key="6">
    <source>
        <dbReference type="Pfam" id="PF00892"/>
    </source>
</evidence>
<comment type="caution">
    <text evidence="7">The sequence shown here is derived from an EMBL/GenBank/DDBJ whole genome shotgun (WGS) entry which is preliminary data.</text>
</comment>
<dbReference type="EMBL" id="JBHTCA010000010">
    <property type="protein sequence ID" value="MFC7409974.1"/>
    <property type="molecule type" value="Genomic_DNA"/>
</dbReference>
<feature type="transmembrane region" description="Helical" evidence="5">
    <location>
        <begin position="175"/>
        <end position="194"/>
    </location>
</feature>
<evidence type="ECO:0000256" key="3">
    <source>
        <dbReference type="ARBA" id="ARBA00022989"/>
    </source>
</evidence>
<feature type="transmembrane region" description="Helical" evidence="5">
    <location>
        <begin position="146"/>
        <end position="163"/>
    </location>
</feature>
<reference evidence="8" key="1">
    <citation type="journal article" date="2019" name="Int. J. Syst. Evol. Microbiol.">
        <title>The Global Catalogue of Microorganisms (GCM) 10K type strain sequencing project: providing services to taxonomists for standard genome sequencing and annotation.</title>
        <authorList>
            <consortium name="The Broad Institute Genomics Platform"/>
            <consortium name="The Broad Institute Genome Sequencing Center for Infectious Disease"/>
            <person name="Wu L."/>
            <person name="Ma J."/>
        </authorList>
    </citation>
    <scope>NUCLEOTIDE SEQUENCE [LARGE SCALE GENOMIC DNA]</scope>
    <source>
        <strain evidence="8">CGMCC 1.12371</strain>
    </source>
</reference>
<feature type="transmembrane region" description="Helical" evidence="5">
    <location>
        <begin position="87"/>
        <end position="108"/>
    </location>
</feature>
<feature type="transmembrane region" description="Helical" evidence="5">
    <location>
        <begin position="263"/>
        <end position="282"/>
    </location>
</feature>
<keyword evidence="4 5" id="KW-0472">Membrane</keyword>
<keyword evidence="2 5" id="KW-0812">Transmembrane</keyword>
<name>A0ABW2QKS8_9BURK</name>
<feature type="transmembrane region" description="Helical" evidence="5">
    <location>
        <begin position="34"/>
        <end position="52"/>
    </location>
</feature>
<protein>
    <submittedName>
        <fullName evidence="7">DMT family transporter</fullName>
    </submittedName>
</protein>
<dbReference type="PANTHER" id="PTHR22911:SF6">
    <property type="entry name" value="SOLUTE CARRIER FAMILY 35 MEMBER G1"/>
    <property type="match status" value="1"/>
</dbReference>
<sequence length="290" mass="31694">MFSILWMLLATSSFTLMAFIIKLEAKHFSVPDILFIRSASSIFFVLLIRSVLRFQLRTNVFGIHARRSLFGLVSMATWYYTLGVLPMGVSVTLNYLSPLFLGLILYLFESSSNKPSKKEIAYILLGFFGVIVLLNPFGGSLRSSDVFPVVLGVCASLIAALAFKDVRVLKNSGQNEWQMVFYFSTMAAILSFPLTSLAQGHISNDIQGYLLLMLAGVLGALGQFGVSKAFGSGDQIVAASLQYMTVVFSLLLSWLALGEKVSLAQLSGIFVIVTAAVLNISARGRRPSRT</sequence>
<dbReference type="PANTHER" id="PTHR22911">
    <property type="entry name" value="ACYL-MALONYL CONDENSING ENZYME-RELATED"/>
    <property type="match status" value="1"/>
</dbReference>